<dbReference type="Proteomes" id="UP000664132">
    <property type="component" value="Unassembled WGS sequence"/>
</dbReference>
<organism evidence="1 2">
    <name type="scientific">Cadophora malorum</name>
    <dbReference type="NCBI Taxonomy" id="108018"/>
    <lineage>
        <taxon>Eukaryota</taxon>
        <taxon>Fungi</taxon>
        <taxon>Dikarya</taxon>
        <taxon>Ascomycota</taxon>
        <taxon>Pezizomycotina</taxon>
        <taxon>Leotiomycetes</taxon>
        <taxon>Helotiales</taxon>
        <taxon>Ploettnerulaceae</taxon>
        <taxon>Cadophora</taxon>
    </lineage>
</organism>
<dbReference type="EMBL" id="JAFJYH010000430">
    <property type="protein sequence ID" value="KAG4411886.1"/>
    <property type="molecule type" value="Genomic_DNA"/>
</dbReference>
<keyword evidence="2" id="KW-1185">Reference proteome</keyword>
<sequence>MNRFSKHASSWHSKYRDSGIDRRDRIIQHEYRVHKRSPRTTSTARKSIAAIDMRTLSGVERHIGPNHDAYYADTRVYDPNKAYSRSEIREFGKDIAQSVLGIYYYDSLREYRVPEGRTLFIPSINNVDWDNENECTRRQRARDVEMHNISNETKPLSEFGWEKDAWAGIFNLMRNDNQLAGDKHEYNLVLDQNDKTTYKLTGESKFIKRVPDATFGLSTYGLPECSSENHYTACDDRHCLYRYPKWDINLRRDKLDKLLLHPRCGLRADPKWGNTNMAYPFMAYEAKGWKGDAREGRRQVCLAAMAYLDLLDDLASDPASGSRRTFQTGTSQDNQVFALTSFGAHWHVLVAFKKRRSISRFAGVEGLSKNVYIFQRIWSGRVIDERKAWELLCLIDQIHHYATTRFRDYVIQHLQTWHNFCDKNFLLNWVPSQDVPEDEKWRRNAATPPRWARHLNKKGWQDLQRRAGKSLQEERYEIGDYVRNQPRPRRVVVVDLAAPDIPGRESTRRQHHDST</sequence>
<protein>
    <submittedName>
        <fullName evidence="1">Uncharacterized protein</fullName>
    </submittedName>
</protein>
<evidence type="ECO:0000313" key="2">
    <source>
        <dbReference type="Proteomes" id="UP000664132"/>
    </source>
</evidence>
<reference evidence="1" key="1">
    <citation type="submission" date="2021-02" db="EMBL/GenBank/DDBJ databases">
        <title>Genome sequence Cadophora malorum strain M34.</title>
        <authorList>
            <person name="Stefanovic E."/>
            <person name="Vu D."/>
            <person name="Scully C."/>
            <person name="Dijksterhuis J."/>
            <person name="Roader J."/>
            <person name="Houbraken J."/>
        </authorList>
    </citation>
    <scope>NUCLEOTIDE SEQUENCE</scope>
    <source>
        <strain evidence="1">M34</strain>
    </source>
</reference>
<gene>
    <name evidence="1" type="ORF">IFR04_014977</name>
</gene>
<name>A0A8H7T2P9_9HELO</name>
<evidence type="ECO:0000313" key="1">
    <source>
        <dbReference type="EMBL" id="KAG4411886.1"/>
    </source>
</evidence>
<proteinExistence type="predicted"/>
<accession>A0A8H7T2P9</accession>
<dbReference type="AlphaFoldDB" id="A0A8H7T2P9"/>
<comment type="caution">
    <text evidence="1">The sequence shown here is derived from an EMBL/GenBank/DDBJ whole genome shotgun (WGS) entry which is preliminary data.</text>
</comment>
<dbReference type="OrthoDB" id="191139at2759"/>